<dbReference type="EMBL" id="JABSTR010000005">
    <property type="protein sequence ID" value="KAH9371373.1"/>
    <property type="molecule type" value="Genomic_DNA"/>
</dbReference>
<dbReference type="VEuPathDB" id="VectorBase:HLOH_049057"/>
<proteinExistence type="predicted"/>
<organism evidence="1 2">
    <name type="scientific">Haemaphysalis longicornis</name>
    <name type="common">Bush tick</name>
    <dbReference type="NCBI Taxonomy" id="44386"/>
    <lineage>
        <taxon>Eukaryota</taxon>
        <taxon>Metazoa</taxon>
        <taxon>Ecdysozoa</taxon>
        <taxon>Arthropoda</taxon>
        <taxon>Chelicerata</taxon>
        <taxon>Arachnida</taxon>
        <taxon>Acari</taxon>
        <taxon>Parasitiformes</taxon>
        <taxon>Ixodida</taxon>
        <taxon>Ixodoidea</taxon>
        <taxon>Ixodidae</taxon>
        <taxon>Haemaphysalinae</taxon>
        <taxon>Haemaphysalis</taxon>
    </lineage>
</organism>
<reference evidence="1 2" key="1">
    <citation type="journal article" date="2020" name="Cell">
        <title>Large-Scale Comparative Analyses of Tick Genomes Elucidate Their Genetic Diversity and Vector Capacities.</title>
        <authorList>
            <consortium name="Tick Genome and Microbiome Consortium (TIGMIC)"/>
            <person name="Jia N."/>
            <person name="Wang J."/>
            <person name="Shi W."/>
            <person name="Du L."/>
            <person name="Sun Y."/>
            <person name="Zhan W."/>
            <person name="Jiang J.F."/>
            <person name="Wang Q."/>
            <person name="Zhang B."/>
            <person name="Ji P."/>
            <person name="Bell-Sakyi L."/>
            <person name="Cui X.M."/>
            <person name="Yuan T.T."/>
            <person name="Jiang B.G."/>
            <person name="Yang W.F."/>
            <person name="Lam T.T."/>
            <person name="Chang Q.C."/>
            <person name="Ding S.J."/>
            <person name="Wang X.J."/>
            <person name="Zhu J.G."/>
            <person name="Ruan X.D."/>
            <person name="Zhao L."/>
            <person name="Wei J.T."/>
            <person name="Ye R.Z."/>
            <person name="Que T.C."/>
            <person name="Du C.H."/>
            <person name="Zhou Y.H."/>
            <person name="Cheng J.X."/>
            <person name="Dai P.F."/>
            <person name="Guo W.B."/>
            <person name="Han X.H."/>
            <person name="Huang E.J."/>
            <person name="Li L.F."/>
            <person name="Wei W."/>
            <person name="Gao Y.C."/>
            <person name="Liu J.Z."/>
            <person name="Shao H.Z."/>
            <person name="Wang X."/>
            <person name="Wang C.C."/>
            <person name="Yang T.C."/>
            <person name="Huo Q.B."/>
            <person name="Li W."/>
            <person name="Chen H.Y."/>
            <person name="Chen S.E."/>
            <person name="Zhou L.G."/>
            <person name="Ni X.B."/>
            <person name="Tian J.H."/>
            <person name="Sheng Y."/>
            <person name="Liu T."/>
            <person name="Pan Y.S."/>
            <person name="Xia L.Y."/>
            <person name="Li J."/>
            <person name="Zhao F."/>
            <person name="Cao W.C."/>
        </authorList>
    </citation>
    <scope>NUCLEOTIDE SEQUENCE [LARGE SCALE GENOMIC DNA]</scope>
    <source>
        <strain evidence="1">HaeL-2018</strain>
    </source>
</reference>
<name>A0A9J6G7W7_HAELO</name>
<protein>
    <submittedName>
        <fullName evidence="1">Uncharacterized protein</fullName>
    </submittedName>
</protein>
<sequence>MEKPRQRRSVFMYGYVRHKPPLTHREEAETCACRITFPRTKNKERLVDSIPRLTREWSMVLHASLSVDGSKPENHFVL</sequence>
<dbReference type="AlphaFoldDB" id="A0A9J6G7W7"/>
<accession>A0A9J6G7W7</accession>
<comment type="caution">
    <text evidence="1">The sequence shown here is derived from an EMBL/GenBank/DDBJ whole genome shotgun (WGS) entry which is preliminary data.</text>
</comment>
<dbReference type="Proteomes" id="UP000821853">
    <property type="component" value="Chromosome 3"/>
</dbReference>
<evidence type="ECO:0000313" key="1">
    <source>
        <dbReference type="EMBL" id="KAH9371373.1"/>
    </source>
</evidence>
<keyword evidence="2" id="KW-1185">Reference proteome</keyword>
<evidence type="ECO:0000313" key="2">
    <source>
        <dbReference type="Proteomes" id="UP000821853"/>
    </source>
</evidence>
<gene>
    <name evidence="1" type="ORF">HPB48_010371</name>
</gene>